<name>A0A834HLJ4_RHOSS</name>
<accession>A0A834HLJ4</accession>
<evidence type="ECO:0000313" key="4">
    <source>
        <dbReference type="Proteomes" id="UP000626092"/>
    </source>
</evidence>
<sequence length="638" mass="72387">MFRWNSKLKILRKALKEWSRKEFGNNKICLGQLRNQLNSVQQLAPFEDNLVVQAGIQEAIEVVLAREEMYLHQRSRVNWFNHGDRNSSFFHASMIQRRQRNQILRLKTANGNWKDTDDGIDQEIASYFSSIFHDDGPRDMASVLAHVPLSITEEMNTLLLRSVEDHEIKAATFQMGALKAPGSDGFPGLFFQQFWEVIKGDTCAAIKSFFSGNYLLKKLNHTNIVLVPKIPHPEALPHFKPISLCNFSVKIISKVVDFINTTSGAWSIPKLKQVLSEEEALSISCIPISKTGTEDSMLWDFTTNGKYSVKSGYHKTWNDLILSKLEKPTSSINPPSAFWKFLWNLSIPPKLKHFWWKVCRNRLATKENLVRRNCANTPMCPRCGKHSESIEHLLCHCKWAKKVWFKSPISGGFFPNNINSALSWSIAAKEEMDKGARVCLHMERWLGLWVRGVNSRLPKKLSRFMLLPPTGHPKLPKFGQPPPPDMLKINYDASWIDSAQKSWGGIILRNSRGCLLDGRRFCISANSAFIAEAFIFREACLFAKALNLQNVSIESDCASLISLSVSELVPPWEVLALITDIRKIGAELELSFCWTPREGNEAAHWIASSRASTLGCNWVSFPPIPLLNILCKDASVYQ</sequence>
<dbReference type="InterPro" id="IPR044730">
    <property type="entry name" value="RNase_H-like_dom_plant"/>
</dbReference>
<dbReference type="InterPro" id="IPR026960">
    <property type="entry name" value="RVT-Znf"/>
</dbReference>
<dbReference type="PANTHER" id="PTHR47074:SF67">
    <property type="entry name" value="RNASE H TYPE-1 DOMAIN-CONTAINING PROTEIN"/>
    <property type="match status" value="1"/>
</dbReference>
<dbReference type="InterPro" id="IPR036397">
    <property type="entry name" value="RNaseH_sf"/>
</dbReference>
<protein>
    <recommendedName>
        <fullName evidence="5">Reverse transcriptase</fullName>
    </recommendedName>
</protein>
<dbReference type="AlphaFoldDB" id="A0A834HLJ4"/>
<dbReference type="InterPro" id="IPR052929">
    <property type="entry name" value="RNase_H-like_EbsB-rel"/>
</dbReference>
<dbReference type="GO" id="GO:0003676">
    <property type="term" value="F:nucleic acid binding"/>
    <property type="evidence" value="ECO:0007669"/>
    <property type="project" value="InterPro"/>
</dbReference>
<comment type="caution">
    <text evidence="3">The sequence shown here is derived from an EMBL/GenBank/DDBJ whole genome shotgun (WGS) entry which is preliminary data.</text>
</comment>
<evidence type="ECO:0000259" key="1">
    <source>
        <dbReference type="Pfam" id="PF13456"/>
    </source>
</evidence>
<dbReference type="Proteomes" id="UP000626092">
    <property type="component" value="Unassembled WGS sequence"/>
</dbReference>
<gene>
    <name evidence="3" type="ORF">RHSIM_Rhsim01G0167200</name>
</gene>
<evidence type="ECO:0000259" key="2">
    <source>
        <dbReference type="Pfam" id="PF13966"/>
    </source>
</evidence>
<dbReference type="Pfam" id="PF13456">
    <property type="entry name" value="RVT_3"/>
    <property type="match status" value="1"/>
</dbReference>
<reference evidence="3" key="1">
    <citation type="submission" date="2019-11" db="EMBL/GenBank/DDBJ databases">
        <authorList>
            <person name="Liu Y."/>
            <person name="Hou J."/>
            <person name="Li T.-Q."/>
            <person name="Guan C.-H."/>
            <person name="Wu X."/>
            <person name="Wu H.-Z."/>
            <person name="Ling F."/>
            <person name="Zhang R."/>
            <person name="Shi X.-G."/>
            <person name="Ren J.-P."/>
            <person name="Chen E.-F."/>
            <person name="Sun J.-M."/>
        </authorList>
    </citation>
    <scope>NUCLEOTIDE SEQUENCE</scope>
    <source>
        <strain evidence="3">Adult_tree_wgs_1</strain>
        <tissue evidence="3">Leaves</tissue>
    </source>
</reference>
<organism evidence="3 4">
    <name type="scientific">Rhododendron simsii</name>
    <name type="common">Sims's rhododendron</name>
    <dbReference type="NCBI Taxonomy" id="118357"/>
    <lineage>
        <taxon>Eukaryota</taxon>
        <taxon>Viridiplantae</taxon>
        <taxon>Streptophyta</taxon>
        <taxon>Embryophyta</taxon>
        <taxon>Tracheophyta</taxon>
        <taxon>Spermatophyta</taxon>
        <taxon>Magnoliopsida</taxon>
        <taxon>eudicotyledons</taxon>
        <taxon>Gunneridae</taxon>
        <taxon>Pentapetalae</taxon>
        <taxon>asterids</taxon>
        <taxon>Ericales</taxon>
        <taxon>Ericaceae</taxon>
        <taxon>Ericoideae</taxon>
        <taxon>Rhodoreae</taxon>
        <taxon>Rhododendron</taxon>
    </lineage>
</organism>
<dbReference type="OrthoDB" id="1938822at2759"/>
<keyword evidence="4" id="KW-1185">Reference proteome</keyword>
<dbReference type="Pfam" id="PF13966">
    <property type="entry name" value="zf-RVT"/>
    <property type="match status" value="1"/>
</dbReference>
<dbReference type="CDD" id="cd06222">
    <property type="entry name" value="RNase_H_like"/>
    <property type="match status" value="1"/>
</dbReference>
<evidence type="ECO:0008006" key="5">
    <source>
        <dbReference type="Google" id="ProtNLM"/>
    </source>
</evidence>
<dbReference type="PANTHER" id="PTHR47074">
    <property type="entry name" value="BNAC02G40300D PROTEIN"/>
    <property type="match status" value="1"/>
</dbReference>
<proteinExistence type="predicted"/>
<dbReference type="InterPro" id="IPR012337">
    <property type="entry name" value="RNaseH-like_sf"/>
</dbReference>
<dbReference type="Gene3D" id="3.30.420.10">
    <property type="entry name" value="Ribonuclease H-like superfamily/Ribonuclease H"/>
    <property type="match status" value="1"/>
</dbReference>
<feature type="domain" description="Reverse transcriptase zinc-binding" evidence="2">
    <location>
        <begin position="334"/>
        <end position="404"/>
    </location>
</feature>
<dbReference type="SUPFAM" id="SSF53098">
    <property type="entry name" value="Ribonuclease H-like"/>
    <property type="match status" value="1"/>
</dbReference>
<dbReference type="InterPro" id="IPR002156">
    <property type="entry name" value="RNaseH_domain"/>
</dbReference>
<dbReference type="GO" id="GO:0004523">
    <property type="term" value="F:RNA-DNA hybrid ribonuclease activity"/>
    <property type="evidence" value="ECO:0007669"/>
    <property type="project" value="InterPro"/>
</dbReference>
<feature type="domain" description="RNase H type-1" evidence="1">
    <location>
        <begin position="490"/>
        <end position="608"/>
    </location>
</feature>
<evidence type="ECO:0000313" key="3">
    <source>
        <dbReference type="EMBL" id="KAF7153144.1"/>
    </source>
</evidence>
<dbReference type="EMBL" id="WJXA01000001">
    <property type="protein sequence ID" value="KAF7153144.1"/>
    <property type="molecule type" value="Genomic_DNA"/>
</dbReference>